<evidence type="ECO:0008006" key="3">
    <source>
        <dbReference type="Google" id="ProtNLM"/>
    </source>
</evidence>
<dbReference type="Gene3D" id="3.40.50.720">
    <property type="entry name" value="NAD(P)-binding Rossmann-like Domain"/>
    <property type="match status" value="1"/>
</dbReference>
<dbReference type="PANTHER" id="PTHR45458">
    <property type="entry name" value="SHORT-CHAIN DEHYDROGENASE/REDUCTASE SDR"/>
    <property type="match status" value="1"/>
</dbReference>
<accession>A0A8J4H5M2</accession>
<protein>
    <recommendedName>
        <fullName evidence="3">SDR family NAD(P)-dependent oxidoreductase</fullName>
    </recommendedName>
</protein>
<dbReference type="EMBL" id="BOVK01000086">
    <property type="protein sequence ID" value="GIQ71398.1"/>
    <property type="molecule type" value="Genomic_DNA"/>
</dbReference>
<evidence type="ECO:0000313" key="1">
    <source>
        <dbReference type="EMBL" id="GIQ71398.1"/>
    </source>
</evidence>
<dbReference type="InterPro" id="IPR002347">
    <property type="entry name" value="SDR_fam"/>
</dbReference>
<keyword evidence="2" id="KW-1185">Reference proteome</keyword>
<proteinExistence type="predicted"/>
<dbReference type="InterPro" id="IPR036291">
    <property type="entry name" value="NAD(P)-bd_dom_sf"/>
</dbReference>
<dbReference type="SUPFAM" id="SSF51735">
    <property type="entry name" value="NAD(P)-binding Rossmann-fold domains"/>
    <property type="match status" value="1"/>
</dbReference>
<evidence type="ECO:0000313" key="2">
    <source>
        <dbReference type="Proteomes" id="UP000677918"/>
    </source>
</evidence>
<dbReference type="InterPro" id="IPR052184">
    <property type="entry name" value="SDR_enzymes"/>
</dbReference>
<dbReference type="AlphaFoldDB" id="A0A8J4H5M2"/>
<sequence length="100" mass="11383">MKQVIITGANRGLGLELLKVYLDNQQQVFPVVRTEEALNYLLRNFPRNCYPILADLTKDESKEIIKTYLGRYTDSIDILINNAGISGKGHEIDQVETRES</sequence>
<dbReference type="PANTHER" id="PTHR45458:SF1">
    <property type="entry name" value="SHORT CHAIN DEHYDROGENASE"/>
    <property type="match status" value="1"/>
</dbReference>
<reference evidence="1" key="1">
    <citation type="submission" date="2021-04" db="EMBL/GenBank/DDBJ databases">
        <title>Draft genome sequence of Xylanibacillus composti strain K13.</title>
        <authorList>
            <person name="Uke A."/>
            <person name="Chhe C."/>
            <person name="Baramee S."/>
            <person name="Kosugi A."/>
        </authorList>
    </citation>
    <scope>NUCLEOTIDE SEQUENCE</scope>
    <source>
        <strain evidence="1">K13</strain>
    </source>
</reference>
<dbReference type="Pfam" id="PF00106">
    <property type="entry name" value="adh_short"/>
    <property type="match status" value="1"/>
</dbReference>
<name>A0A8J4H5M2_9BACL</name>
<organism evidence="1 2">
    <name type="scientific">Xylanibacillus composti</name>
    <dbReference type="NCBI Taxonomy" id="1572762"/>
    <lineage>
        <taxon>Bacteria</taxon>
        <taxon>Bacillati</taxon>
        <taxon>Bacillota</taxon>
        <taxon>Bacilli</taxon>
        <taxon>Bacillales</taxon>
        <taxon>Paenibacillaceae</taxon>
        <taxon>Xylanibacillus</taxon>
    </lineage>
</organism>
<dbReference type="PRINTS" id="PR00081">
    <property type="entry name" value="GDHRDH"/>
</dbReference>
<comment type="caution">
    <text evidence="1">The sequence shown here is derived from an EMBL/GenBank/DDBJ whole genome shotgun (WGS) entry which is preliminary data.</text>
</comment>
<gene>
    <name evidence="1" type="ORF">XYCOK13_42220</name>
</gene>
<dbReference type="GO" id="GO:0016616">
    <property type="term" value="F:oxidoreductase activity, acting on the CH-OH group of donors, NAD or NADP as acceptor"/>
    <property type="evidence" value="ECO:0007669"/>
    <property type="project" value="TreeGrafter"/>
</dbReference>
<dbReference type="Proteomes" id="UP000677918">
    <property type="component" value="Unassembled WGS sequence"/>
</dbReference>